<dbReference type="AlphaFoldDB" id="A0A1H6D6I4"/>
<protein>
    <submittedName>
        <fullName evidence="1">Enamine deaminase RidA, house cleaning of reactive enamine intermediates, YjgF/YER057c/UK114 family</fullName>
    </submittedName>
</protein>
<keyword evidence="2" id="KW-1185">Reference proteome</keyword>
<sequence>MMGDMTSPAAARRLISSGSEFETTYSYSRAVVVGPHVMLSGTTGYDYATSTLAAGAEEQTKQLFRNAAAAFAKAGADLADVVRVRMYIAKTGDYEAVMGVFAATFRGIDPACTTVQAGLFDPDILVEMDMDAILDARA</sequence>
<evidence type="ECO:0000313" key="2">
    <source>
        <dbReference type="Proteomes" id="UP000236743"/>
    </source>
</evidence>
<evidence type="ECO:0000313" key="1">
    <source>
        <dbReference type="EMBL" id="SEG80902.1"/>
    </source>
</evidence>
<dbReference type="InterPro" id="IPR035959">
    <property type="entry name" value="RutC-like_sf"/>
</dbReference>
<accession>A0A1H6D6I4</accession>
<dbReference type="SUPFAM" id="SSF55298">
    <property type="entry name" value="YjgF-like"/>
    <property type="match status" value="1"/>
</dbReference>
<dbReference type="Pfam" id="PF01042">
    <property type="entry name" value="Ribonuc_L-PSP"/>
    <property type="match status" value="1"/>
</dbReference>
<proteinExistence type="predicted"/>
<dbReference type="Proteomes" id="UP000236743">
    <property type="component" value="Unassembled WGS sequence"/>
</dbReference>
<dbReference type="InterPro" id="IPR006175">
    <property type="entry name" value="YjgF/YER057c/UK114"/>
</dbReference>
<gene>
    <name evidence="1" type="ORF">SAMN04488115_11729</name>
</gene>
<organism evidence="1 2">
    <name type="scientific">Bosea lathyri</name>
    <dbReference type="NCBI Taxonomy" id="1036778"/>
    <lineage>
        <taxon>Bacteria</taxon>
        <taxon>Pseudomonadati</taxon>
        <taxon>Pseudomonadota</taxon>
        <taxon>Alphaproteobacteria</taxon>
        <taxon>Hyphomicrobiales</taxon>
        <taxon>Boseaceae</taxon>
        <taxon>Bosea</taxon>
    </lineage>
</organism>
<name>A0A1H6D6I4_9HYPH</name>
<dbReference type="PANTHER" id="PTHR43857">
    <property type="entry name" value="BLR7761 PROTEIN"/>
    <property type="match status" value="1"/>
</dbReference>
<reference evidence="1 2" key="1">
    <citation type="submission" date="2016-10" db="EMBL/GenBank/DDBJ databases">
        <authorList>
            <person name="de Groot N.N."/>
        </authorList>
    </citation>
    <scope>NUCLEOTIDE SEQUENCE [LARGE SCALE GENOMIC DNA]</scope>
    <source>
        <strain evidence="1 2">DSM 26656</strain>
    </source>
</reference>
<dbReference type="EMBL" id="FNUY01000017">
    <property type="protein sequence ID" value="SEG80902.1"/>
    <property type="molecule type" value="Genomic_DNA"/>
</dbReference>
<dbReference type="Gene3D" id="3.30.1330.40">
    <property type="entry name" value="RutC-like"/>
    <property type="match status" value="1"/>
</dbReference>
<dbReference type="PANTHER" id="PTHR43857:SF1">
    <property type="entry name" value="YJGH FAMILY PROTEIN"/>
    <property type="match status" value="1"/>
</dbReference>